<accession>A0A3B1CUI9</accession>
<feature type="transmembrane region" description="Helical" evidence="1">
    <location>
        <begin position="12"/>
        <end position="35"/>
    </location>
</feature>
<evidence type="ECO:0000256" key="1">
    <source>
        <dbReference type="SAM" id="Phobius"/>
    </source>
</evidence>
<keyword evidence="1" id="KW-0472">Membrane</keyword>
<keyword evidence="1" id="KW-0812">Transmembrane</keyword>
<keyword evidence="1" id="KW-1133">Transmembrane helix</keyword>
<reference evidence="2" key="1">
    <citation type="submission" date="2018-06" db="EMBL/GenBank/DDBJ databases">
        <authorList>
            <person name="Zhirakovskaya E."/>
        </authorList>
    </citation>
    <scope>NUCLEOTIDE SEQUENCE</scope>
</reference>
<dbReference type="AlphaFoldDB" id="A0A3B1CUI9"/>
<organism evidence="2">
    <name type="scientific">hydrothermal vent metagenome</name>
    <dbReference type="NCBI Taxonomy" id="652676"/>
    <lineage>
        <taxon>unclassified sequences</taxon>
        <taxon>metagenomes</taxon>
        <taxon>ecological metagenomes</taxon>
    </lineage>
</organism>
<sequence>MDITIIENIFRLIIMMEFALIALAGVAALFHVIMIDAELRTMAVEQQAMLDGMSDAAEAKIVVSQQKRQARLDSAATGH</sequence>
<dbReference type="EMBL" id="UOGE01000054">
    <property type="protein sequence ID" value="VAX20347.1"/>
    <property type="molecule type" value="Genomic_DNA"/>
</dbReference>
<gene>
    <name evidence="2" type="ORF">MNBD_NITROSPINAE02-978</name>
</gene>
<protein>
    <submittedName>
        <fullName evidence="2">Uncharacterized protein</fullName>
    </submittedName>
</protein>
<evidence type="ECO:0000313" key="2">
    <source>
        <dbReference type="EMBL" id="VAX20347.1"/>
    </source>
</evidence>
<name>A0A3B1CUI9_9ZZZZ</name>
<proteinExistence type="predicted"/>